<proteinExistence type="predicted"/>
<gene>
    <name evidence="2" type="ORF">Dsi01nite_100150</name>
</gene>
<organism evidence="2 3">
    <name type="scientific">Dactylosporangium siamense</name>
    <dbReference type="NCBI Taxonomy" id="685454"/>
    <lineage>
        <taxon>Bacteria</taxon>
        <taxon>Bacillati</taxon>
        <taxon>Actinomycetota</taxon>
        <taxon>Actinomycetes</taxon>
        <taxon>Micromonosporales</taxon>
        <taxon>Micromonosporaceae</taxon>
        <taxon>Dactylosporangium</taxon>
    </lineage>
</organism>
<name>A0A919PXL2_9ACTN</name>
<sequence length="79" mass="8535">MAVAERKKLLLRLDPQVYDAVARWAADDLRSVNAQIEFALRLALRQAGRAPRPSAASPDATDATDPADFPDSDEDPASS</sequence>
<protein>
    <recommendedName>
        <fullName evidence="4">Arc-like DNA binding domain-containing protein</fullName>
    </recommendedName>
</protein>
<keyword evidence="3" id="KW-1185">Reference proteome</keyword>
<dbReference type="EMBL" id="BONQ01000166">
    <property type="protein sequence ID" value="GIG51974.1"/>
    <property type="molecule type" value="Genomic_DNA"/>
</dbReference>
<dbReference type="Proteomes" id="UP000660611">
    <property type="component" value="Unassembled WGS sequence"/>
</dbReference>
<dbReference type="InterPro" id="IPR010985">
    <property type="entry name" value="Ribbon_hlx_hlx"/>
</dbReference>
<dbReference type="AlphaFoldDB" id="A0A919PXL2"/>
<accession>A0A919PXL2</accession>
<dbReference type="Gene3D" id="1.10.1220.10">
    <property type="entry name" value="Met repressor-like"/>
    <property type="match status" value="1"/>
</dbReference>
<dbReference type="SUPFAM" id="SSF47598">
    <property type="entry name" value="Ribbon-helix-helix"/>
    <property type="match status" value="1"/>
</dbReference>
<feature type="region of interest" description="Disordered" evidence="1">
    <location>
        <begin position="47"/>
        <end position="79"/>
    </location>
</feature>
<evidence type="ECO:0000313" key="3">
    <source>
        <dbReference type="Proteomes" id="UP000660611"/>
    </source>
</evidence>
<evidence type="ECO:0000313" key="2">
    <source>
        <dbReference type="EMBL" id="GIG51974.1"/>
    </source>
</evidence>
<evidence type="ECO:0000256" key="1">
    <source>
        <dbReference type="SAM" id="MobiDB-lite"/>
    </source>
</evidence>
<reference evidence="2" key="1">
    <citation type="submission" date="2021-01" db="EMBL/GenBank/DDBJ databases">
        <title>Whole genome shotgun sequence of Dactylosporangium siamense NBRC 106093.</title>
        <authorList>
            <person name="Komaki H."/>
            <person name="Tamura T."/>
        </authorList>
    </citation>
    <scope>NUCLEOTIDE SEQUENCE</scope>
    <source>
        <strain evidence="2">NBRC 106093</strain>
    </source>
</reference>
<feature type="compositionally biased region" description="Acidic residues" evidence="1">
    <location>
        <begin position="68"/>
        <end position="79"/>
    </location>
</feature>
<evidence type="ECO:0008006" key="4">
    <source>
        <dbReference type="Google" id="ProtNLM"/>
    </source>
</evidence>
<comment type="caution">
    <text evidence="2">The sequence shown here is derived from an EMBL/GenBank/DDBJ whole genome shotgun (WGS) entry which is preliminary data.</text>
</comment>
<dbReference type="InterPro" id="IPR013321">
    <property type="entry name" value="Arc_rbn_hlx_hlx"/>
</dbReference>
<feature type="compositionally biased region" description="Low complexity" evidence="1">
    <location>
        <begin position="47"/>
        <end position="67"/>
    </location>
</feature>
<dbReference type="GO" id="GO:0006355">
    <property type="term" value="P:regulation of DNA-templated transcription"/>
    <property type="evidence" value="ECO:0007669"/>
    <property type="project" value="InterPro"/>
</dbReference>